<dbReference type="EMBL" id="JACCHT010000002">
    <property type="protein sequence ID" value="NYT28132.1"/>
    <property type="molecule type" value="Genomic_DNA"/>
</dbReference>
<evidence type="ECO:0000313" key="4">
    <source>
        <dbReference type="Proteomes" id="UP000568751"/>
    </source>
</evidence>
<keyword evidence="2" id="KW-0732">Signal</keyword>
<feature type="region of interest" description="Disordered" evidence="1">
    <location>
        <begin position="58"/>
        <end position="80"/>
    </location>
</feature>
<reference evidence="3 4" key="1">
    <citation type="submission" date="2020-05" db="EMBL/GenBank/DDBJ databases">
        <title>Horizontal transmission and recombination maintain forever young bacterial symbiont genomes.</title>
        <authorList>
            <person name="Russell S.L."/>
            <person name="Pepper-Tunick E."/>
            <person name="Svedberg J."/>
            <person name="Byrne A."/>
            <person name="Ruelas Castillo J."/>
            <person name="Vollmers C."/>
            <person name="Beinart R.A."/>
            <person name="Corbett-Detig R."/>
        </authorList>
    </citation>
    <scope>NUCLEOTIDE SEQUENCE [LARGE SCALE GENOMIC DNA]</scope>
    <source>
        <strain evidence="3">455</strain>
    </source>
</reference>
<sequence length="80" mass="8652">MKNLKKILTLLTLVASFSAMALLGFGDNNASKNKNKVAKDCEVPAFAKAIGHKDQWLLHNGCPPEKKANKDKGAESKDAK</sequence>
<evidence type="ECO:0000256" key="2">
    <source>
        <dbReference type="SAM" id="SignalP"/>
    </source>
</evidence>
<accession>A0A853F3C4</accession>
<organism evidence="3 4">
    <name type="scientific">Candidatus Thiodubiliella endoseptemdiera</name>
    <dbReference type="NCBI Taxonomy" id="2738886"/>
    <lineage>
        <taxon>Bacteria</taxon>
        <taxon>Pseudomonadati</taxon>
        <taxon>Pseudomonadota</taxon>
        <taxon>Gammaproteobacteria</taxon>
        <taxon>Candidatus Pseudothioglobaceae</taxon>
        <taxon>Candidatus Thiodubiliella</taxon>
    </lineage>
</organism>
<proteinExistence type="predicted"/>
<dbReference type="AlphaFoldDB" id="A0A853F3C4"/>
<evidence type="ECO:0000256" key="1">
    <source>
        <dbReference type="SAM" id="MobiDB-lite"/>
    </source>
</evidence>
<dbReference type="Proteomes" id="UP000568751">
    <property type="component" value="Unassembled WGS sequence"/>
</dbReference>
<gene>
    <name evidence="3" type="ORF">H0A76_09755</name>
</gene>
<protein>
    <submittedName>
        <fullName evidence="3">Uncharacterized protein</fullName>
    </submittedName>
</protein>
<evidence type="ECO:0000313" key="3">
    <source>
        <dbReference type="EMBL" id="NYT28132.1"/>
    </source>
</evidence>
<feature type="compositionally biased region" description="Basic and acidic residues" evidence="1">
    <location>
        <begin position="64"/>
        <end position="80"/>
    </location>
</feature>
<feature type="chain" id="PRO_5032812618" evidence="2">
    <location>
        <begin position="22"/>
        <end position="80"/>
    </location>
</feature>
<comment type="caution">
    <text evidence="3">The sequence shown here is derived from an EMBL/GenBank/DDBJ whole genome shotgun (WGS) entry which is preliminary data.</text>
</comment>
<name>A0A853F3C4_9GAMM</name>
<feature type="signal peptide" evidence="2">
    <location>
        <begin position="1"/>
        <end position="21"/>
    </location>
</feature>